<accession>A0A7U9L4H4</accession>
<evidence type="ECO:0000313" key="3">
    <source>
        <dbReference type="Proteomes" id="UP000287830"/>
    </source>
</evidence>
<dbReference type="AlphaFoldDB" id="A0A7U9L4H4"/>
<comment type="caution">
    <text evidence="2">The sequence shown here is derived from an EMBL/GenBank/DDBJ whole genome shotgun (WGS) entry which is preliminary data.</text>
</comment>
<gene>
    <name evidence="2" type="ORF">OEIGOIKO_08070</name>
</gene>
<organism evidence="2 3">
    <name type="scientific">Streptomyces chrestomyceticus JCM 4735</name>
    <dbReference type="NCBI Taxonomy" id="1306181"/>
    <lineage>
        <taxon>Bacteria</taxon>
        <taxon>Bacillati</taxon>
        <taxon>Actinomycetota</taxon>
        <taxon>Actinomycetes</taxon>
        <taxon>Kitasatosporales</taxon>
        <taxon>Streptomycetaceae</taxon>
        <taxon>Streptomyces</taxon>
    </lineage>
</organism>
<dbReference type="GeneID" id="95626684"/>
<proteinExistence type="predicted"/>
<dbReference type="RefSeq" id="WP_125048955.1">
    <property type="nucleotide sequence ID" value="NZ_BHZC01000001.1"/>
</dbReference>
<name>A0A7U9L4H4_9ACTN</name>
<evidence type="ECO:0000313" key="2">
    <source>
        <dbReference type="EMBL" id="GCD40213.1"/>
    </source>
</evidence>
<dbReference type="EMBL" id="BHZC01000001">
    <property type="protein sequence ID" value="GCD40213.1"/>
    <property type="molecule type" value="Genomic_DNA"/>
</dbReference>
<feature type="region of interest" description="Disordered" evidence="1">
    <location>
        <begin position="69"/>
        <end position="101"/>
    </location>
</feature>
<protein>
    <submittedName>
        <fullName evidence="2">Uncharacterized protein</fullName>
    </submittedName>
</protein>
<evidence type="ECO:0000256" key="1">
    <source>
        <dbReference type="SAM" id="MobiDB-lite"/>
    </source>
</evidence>
<sequence length="101" mass="10894">MSHSAAVPEAVISVPEGPATLVDVLAEGRPDAFLPLDSRIRPLPSGPAVRALDRAAARAARRLIDTVTGRVRARGRQRVADHHRQARRPGQASKAGRKPRR</sequence>
<dbReference type="Proteomes" id="UP000287830">
    <property type="component" value="Unassembled WGS sequence"/>
</dbReference>
<reference evidence="2 3" key="1">
    <citation type="submission" date="2018-11" db="EMBL/GenBank/DDBJ databases">
        <title>Whole genome sequence of Streptomyces chrestomyceticus NBRC 13444(T).</title>
        <authorList>
            <person name="Komaki H."/>
            <person name="Tamura T."/>
        </authorList>
    </citation>
    <scope>NUCLEOTIDE SEQUENCE [LARGE SCALE GENOMIC DNA]</scope>
    <source>
        <strain evidence="2 3">NBRC 13444</strain>
    </source>
</reference>